<gene>
    <name evidence="2" type="ORF">MEDL_15493</name>
</gene>
<keyword evidence="1" id="KW-0812">Transmembrane</keyword>
<organism evidence="2 3">
    <name type="scientific">Mytilus edulis</name>
    <name type="common">Blue mussel</name>
    <dbReference type="NCBI Taxonomy" id="6550"/>
    <lineage>
        <taxon>Eukaryota</taxon>
        <taxon>Metazoa</taxon>
        <taxon>Spiralia</taxon>
        <taxon>Lophotrochozoa</taxon>
        <taxon>Mollusca</taxon>
        <taxon>Bivalvia</taxon>
        <taxon>Autobranchia</taxon>
        <taxon>Pteriomorphia</taxon>
        <taxon>Mytilida</taxon>
        <taxon>Mytiloidea</taxon>
        <taxon>Mytilidae</taxon>
        <taxon>Mytilinae</taxon>
        <taxon>Mytilus</taxon>
    </lineage>
</organism>
<evidence type="ECO:0000313" key="2">
    <source>
        <dbReference type="EMBL" id="CAG2200856.1"/>
    </source>
</evidence>
<dbReference type="Proteomes" id="UP000683360">
    <property type="component" value="Unassembled WGS sequence"/>
</dbReference>
<dbReference type="EMBL" id="CAJPWZ010000780">
    <property type="protein sequence ID" value="CAG2200856.1"/>
    <property type="molecule type" value="Genomic_DNA"/>
</dbReference>
<protein>
    <submittedName>
        <fullName evidence="2">Uncharacterized protein</fullName>
    </submittedName>
</protein>
<proteinExistence type="predicted"/>
<evidence type="ECO:0000313" key="3">
    <source>
        <dbReference type="Proteomes" id="UP000683360"/>
    </source>
</evidence>
<evidence type="ECO:0000256" key="1">
    <source>
        <dbReference type="SAM" id="Phobius"/>
    </source>
</evidence>
<name>A0A8S3R1J2_MYTED</name>
<feature type="transmembrane region" description="Helical" evidence="1">
    <location>
        <begin position="178"/>
        <end position="202"/>
    </location>
</feature>
<dbReference type="AlphaFoldDB" id="A0A8S3R1J2"/>
<accession>A0A8S3R1J2</accession>
<sequence>MKNKNHKYIYHHDILRGYKLANSWRLPINSRIIDLKFMAADIVAVLLGEKLCTYNLKGGLINSLSIKIDEEKSRIACINDCKIAVTVPSNNLIHILTILASTTLTDLRTPAGINMTGGITCRMDIIYVAFSDAIRLMDLSGQIQRVVNIPSVDILHSVNYDKMLCVHSKTNQIKLCHVLTLIMTVLMTLNVSRSILMMLLLMTSVI</sequence>
<keyword evidence="1" id="KW-1133">Transmembrane helix</keyword>
<comment type="caution">
    <text evidence="2">The sequence shown here is derived from an EMBL/GenBank/DDBJ whole genome shotgun (WGS) entry which is preliminary data.</text>
</comment>
<keyword evidence="1" id="KW-0472">Membrane</keyword>
<reference evidence="2" key="1">
    <citation type="submission" date="2021-03" db="EMBL/GenBank/DDBJ databases">
        <authorList>
            <person name="Bekaert M."/>
        </authorList>
    </citation>
    <scope>NUCLEOTIDE SEQUENCE</scope>
</reference>
<keyword evidence="3" id="KW-1185">Reference proteome</keyword>